<comment type="caution">
    <text evidence="2">The sequence shown here is derived from an EMBL/GenBank/DDBJ whole genome shotgun (WGS) entry which is preliminary data.</text>
</comment>
<feature type="compositionally biased region" description="Low complexity" evidence="1">
    <location>
        <begin position="13"/>
        <end position="38"/>
    </location>
</feature>
<feature type="compositionally biased region" description="Low complexity" evidence="1">
    <location>
        <begin position="54"/>
        <end position="65"/>
    </location>
</feature>
<dbReference type="AlphaFoldDB" id="A0A433QGX6"/>
<dbReference type="Proteomes" id="UP000274822">
    <property type="component" value="Unassembled WGS sequence"/>
</dbReference>
<accession>A0A433QGX6</accession>
<evidence type="ECO:0000313" key="2">
    <source>
        <dbReference type="EMBL" id="RUS28831.1"/>
    </source>
</evidence>
<feature type="compositionally biased region" description="Polar residues" evidence="1">
    <location>
        <begin position="95"/>
        <end position="111"/>
    </location>
</feature>
<evidence type="ECO:0000256" key="1">
    <source>
        <dbReference type="SAM" id="MobiDB-lite"/>
    </source>
</evidence>
<gene>
    <name evidence="2" type="ORF">BC938DRAFT_481396</name>
</gene>
<feature type="non-terminal residue" evidence="2">
    <location>
        <position position="1"/>
    </location>
</feature>
<feature type="compositionally biased region" description="Polar residues" evidence="1">
    <location>
        <begin position="66"/>
        <end position="81"/>
    </location>
</feature>
<feature type="compositionally biased region" description="Basic residues" evidence="1">
    <location>
        <begin position="44"/>
        <end position="53"/>
    </location>
</feature>
<protein>
    <submittedName>
        <fullName evidence="2">Uncharacterized protein</fullName>
    </submittedName>
</protein>
<sequence>PIFTHRTHPPPTISSSTETTPLETLPLFPSSRLSPPNLATKCLTPRKQRRRKTTVVPTTSTSRSSGAITTRCSSRSNAPLSLRSSWKRTAIAKGNPQTLSDSSTTVSEFNPQTPPTSWRWKTAIPST</sequence>
<dbReference type="EMBL" id="RBNJ01006064">
    <property type="protein sequence ID" value="RUS28831.1"/>
    <property type="molecule type" value="Genomic_DNA"/>
</dbReference>
<keyword evidence="3" id="KW-1185">Reference proteome</keyword>
<name>A0A433QGX6_9FUNG</name>
<feature type="region of interest" description="Disordered" evidence="1">
    <location>
        <begin position="93"/>
        <end position="127"/>
    </location>
</feature>
<reference evidence="2 3" key="1">
    <citation type="journal article" date="2018" name="New Phytol.">
        <title>Phylogenomics of Endogonaceae and evolution of mycorrhizas within Mucoromycota.</title>
        <authorList>
            <person name="Chang Y."/>
            <person name="Desiro A."/>
            <person name="Na H."/>
            <person name="Sandor L."/>
            <person name="Lipzen A."/>
            <person name="Clum A."/>
            <person name="Barry K."/>
            <person name="Grigoriev I.V."/>
            <person name="Martin F.M."/>
            <person name="Stajich J.E."/>
            <person name="Smith M.E."/>
            <person name="Bonito G."/>
            <person name="Spatafora J.W."/>
        </authorList>
    </citation>
    <scope>NUCLEOTIDE SEQUENCE [LARGE SCALE GENOMIC DNA]</scope>
    <source>
        <strain evidence="2 3">AD002</strain>
    </source>
</reference>
<feature type="region of interest" description="Disordered" evidence="1">
    <location>
        <begin position="1"/>
        <end position="81"/>
    </location>
</feature>
<evidence type="ECO:0000313" key="3">
    <source>
        <dbReference type="Proteomes" id="UP000274822"/>
    </source>
</evidence>
<proteinExistence type="predicted"/>
<organism evidence="2 3">
    <name type="scientific">Jimgerdemannia flammicorona</name>
    <dbReference type="NCBI Taxonomy" id="994334"/>
    <lineage>
        <taxon>Eukaryota</taxon>
        <taxon>Fungi</taxon>
        <taxon>Fungi incertae sedis</taxon>
        <taxon>Mucoromycota</taxon>
        <taxon>Mucoromycotina</taxon>
        <taxon>Endogonomycetes</taxon>
        <taxon>Endogonales</taxon>
        <taxon>Endogonaceae</taxon>
        <taxon>Jimgerdemannia</taxon>
    </lineage>
</organism>